<evidence type="ECO:0000313" key="3">
    <source>
        <dbReference type="Proteomes" id="UP001169027"/>
    </source>
</evidence>
<dbReference type="EMBL" id="JAUKVY010000021">
    <property type="protein sequence ID" value="MDO1535635.1"/>
    <property type="molecule type" value="Genomic_DNA"/>
</dbReference>
<name>A0ABT8SA38_9BURK</name>
<keyword evidence="3" id="KW-1185">Reference proteome</keyword>
<evidence type="ECO:0000313" key="2">
    <source>
        <dbReference type="EMBL" id="MDO1535635.1"/>
    </source>
</evidence>
<organism evidence="2 3">
    <name type="scientific">Variovorax ginsengisoli</name>
    <dbReference type="NCBI Taxonomy" id="363844"/>
    <lineage>
        <taxon>Bacteria</taxon>
        <taxon>Pseudomonadati</taxon>
        <taxon>Pseudomonadota</taxon>
        <taxon>Betaproteobacteria</taxon>
        <taxon>Burkholderiales</taxon>
        <taxon>Comamonadaceae</taxon>
        <taxon>Variovorax</taxon>
    </lineage>
</organism>
<proteinExistence type="predicted"/>
<accession>A0ABT8SA38</accession>
<reference evidence="2" key="1">
    <citation type="submission" date="2023-06" db="EMBL/GenBank/DDBJ databases">
        <authorList>
            <person name="Jiang Y."/>
            <person name="Liu Q."/>
        </authorList>
    </citation>
    <scope>NUCLEOTIDE SEQUENCE</scope>
    <source>
        <strain evidence="2">CGMCC 1.12090</strain>
    </source>
</reference>
<comment type="caution">
    <text evidence="2">The sequence shown here is derived from an EMBL/GenBank/DDBJ whole genome shotgun (WGS) entry which is preliminary data.</text>
</comment>
<dbReference type="RefSeq" id="WP_301813413.1">
    <property type="nucleotide sequence ID" value="NZ_JAUJZH010000021.1"/>
</dbReference>
<sequence>MIQTLTHSALDIRWFTESTWFHSSDATVVRAGVLLLEAAFRSTQPATIPCDPLILSRLSGLSANVWAENGATLLQGFEQVEGGAWRHTKMAELFDAVNERFGAQIKELVASSALASLAVEEFPLVGEVKPAGRSKGKRALPKDYQFNEGLVAKAEEAGFITDEHKAWLLQKFKDFATSSGRLYSNWDATARNFFTSSITQRDFLSNFGYWPRDSKTRLMPALGAPSAPVRSGPQSFESAALNGSKSSVDRVLAKRFGAQNDVQDADVKPAAGTSAAFTQGGFGFGFARNRGAAPGAAA</sequence>
<feature type="region of interest" description="Disordered" evidence="1">
    <location>
        <begin position="222"/>
        <end position="242"/>
    </location>
</feature>
<evidence type="ECO:0000256" key="1">
    <source>
        <dbReference type="SAM" id="MobiDB-lite"/>
    </source>
</evidence>
<feature type="compositionally biased region" description="Polar residues" evidence="1">
    <location>
        <begin position="232"/>
        <end position="242"/>
    </location>
</feature>
<gene>
    <name evidence="2" type="ORF">Q2T77_25455</name>
</gene>
<dbReference type="Proteomes" id="UP001169027">
    <property type="component" value="Unassembled WGS sequence"/>
</dbReference>
<protein>
    <submittedName>
        <fullName evidence="2">Uncharacterized protein</fullName>
    </submittedName>
</protein>